<keyword evidence="12 20" id="KW-0239">DNA-directed DNA polymerase</keyword>
<dbReference type="InterPro" id="IPR013520">
    <property type="entry name" value="Ribonucl_H"/>
</dbReference>
<keyword evidence="6 20" id="KW-0235">DNA replication</keyword>
<gene>
    <name evidence="20" type="primary">dnaQ</name>
    <name evidence="22" type="ORF">C8D95_104194</name>
</gene>
<dbReference type="InterPro" id="IPR012337">
    <property type="entry name" value="RNaseH-like_sf"/>
</dbReference>
<evidence type="ECO:0000256" key="7">
    <source>
        <dbReference type="ARBA" id="ARBA00022722"/>
    </source>
</evidence>
<dbReference type="Pfam" id="PF00929">
    <property type="entry name" value="RNase_T"/>
    <property type="match status" value="1"/>
</dbReference>
<evidence type="ECO:0000256" key="5">
    <source>
        <dbReference type="ARBA" id="ARBA00022695"/>
    </source>
</evidence>
<feature type="binding site" evidence="19">
    <location>
        <position position="156"/>
    </location>
    <ligand>
        <name>a divalent metal cation</name>
        <dbReference type="ChEBI" id="CHEBI:60240"/>
        <label>1</label>
        <note>catalytic</note>
    </ligand>
</feature>
<feature type="binding site" evidence="19">
    <location>
        <position position="10"/>
    </location>
    <ligand>
        <name>a divalent metal cation</name>
        <dbReference type="ChEBI" id="CHEBI:60240"/>
        <label>1</label>
        <note>catalytic</note>
    </ligand>
</feature>
<feature type="active site" description="Proton acceptor" evidence="17">
    <location>
        <position position="151"/>
    </location>
</feature>
<comment type="caution">
    <text evidence="22">The sequence shown here is derived from an EMBL/GenBank/DDBJ whole genome shotgun (WGS) entry which is preliminary data.</text>
</comment>
<protein>
    <recommendedName>
        <fullName evidence="3 20">DNA polymerase III subunit epsilon</fullName>
        <ecNumber evidence="2 20">2.7.7.7</ecNumber>
    </recommendedName>
</protein>
<dbReference type="Proteomes" id="UP000245390">
    <property type="component" value="Unassembled WGS sequence"/>
</dbReference>
<keyword evidence="4 20" id="KW-0808">Transferase</keyword>
<dbReference type="PANTHER" id="PTHR30231:SF41">
    <property type="entry name" value="DNA POLYMERASE III SUBUNIT EPSILON"/>
    <property type="match status" value="1"/>
</dbReference>
<feature type="binding site" evidence="18">
    <location>
        <position position="58"/>
    </location>
    <ligand>
        <name>substrate</name>
    </ligand>
</feature>
<evidence type="ECO:0000313" key="22">
    <source>
        <dbReference type="EMBL" id="PWK56522.1"/>
    </source>
</evidence>
<evidence type="ECO:0000256" key="8">
    <source>
        <dbReference type="ARBA" id="ARBA00022723"/>
    </source>
</evidence>
<sequence>MMREIVLDTETTGLDPETGDRIVEIGAVELHGHVPTGRTFHQYLNPERMVPKEAIDVHGLTDDFLRDKPLFRHVAKEFLDFIGDAKLVIHNAAFDMKFLNAELRWLGLPQIPWERAVDTLDIARRKFPGSPASLDALCRRYSIDNSARTLHGALLDSEILADVYLELIGGRQPDLVLAPVDQKRTGSDVTEAWRPQPRPRPLPARLTEAEVAAHEAFVGKMGSGALWLTFSSPA</sequence>
<dbReference type="InterPro" id="IPR006054">
    <property type="entry name" value="DnaQ"/>
</dbReference>
<keyword evidence="7 20" id="KW-0540">Nuclease</keyword>
<evidence type="ECO:0000256" key="10">
    <source>
        <dbReference type="ARBA" id="ARBA00022839"/>
    </source>
</evidence>
<dbReference type="EC" id="2.7.7.7" evidence="2 20"/>
<feature type="binding site" evidence="18">
    <location>
        <position position="156"/>
    </location>
    <ligand>
        <name>substrate</name>
    </ligand>
</feature>
<reference evidence="22 23" key="1">
    <citation type="submission" date="2018-05" db="EMBL/GenBank/DDBJ databases">
        <title>Genomic Encyclopedia of Type Strains, Phase IV (KMG-IV): sequencing the most valuable type-strain genomes for metagenomic binning, comparative biology and taxonomic classification.</title>
        <authorList>
            <person name="Goeker M."/>
        </authorList>
    </citation>
    <scope>NUCLEOTIDE SEQUENCE [LARGE SCALE GENOMIC DNA]</scope>
    <source>
        <strain evidence="22 23">DSM 103371</strain>
    </source>
</reference>
<name>A0A316G7C3_9RHOB</name>
<evidence type="ECO:0000256" key="19">
    <source>
        <dbReference type="PIRSR" id="PIRSR606309-3"/>
    </source>
</evidence>
<evidence type="ECO:0000256" key="12">
    <source>
        <dbReference type="ARBA" id="ARBA00022932"/>
    </source>
</evidence>
<dbReference type="NCBIfam" id="TIGR01406">
    <property type="entry name" value="dnaQ_proteo"/>
    <property type="match status" value="1"/>
</dbReference>
<evidence type="ECO:0000256" key="6">
    <source>
        <dbReference type="ARBA" id="ARBA00022705"/>
    </source>
</evidence>
<evidence type="ECO:0000256" key="4">
    <source>
        <dbReference type="ARBA" id="ARBA00022679"/>
    </source>
</evidence>
<evidence type="ECO:0000256" key="2">
    <source>
        <dbReference type="ARBA" id="ARBA00012417"/>
    </source>
</evidence>
<feature type="binding site" evidence="18">
    <location>
        <position position="53"/>
    </location>
    <ligand>
        <name>substrate</name>
    </ligand>
</feature>
<evidence type="ECO:0000256" key="16">
    <source>
        <dbReference type="ARBA" id="ARBA00049244"/>
    </source>
</evidence>
<dbReference type="EMBL" id="QGGV01000004">
    <property type="protein sequence ID" value="PWK56522.1"/>
    <property type="molecule type" value="Genomic_DNA"/>
</dbReference>
<evidence type="ECO:0000256" key="18">
    <source>
        <dbReference type="PIRSR" id="PIRSR606309-2"/>
    </source>
</evidence>
<dbReference type="NCBIfam" id="TIGR00573">
    <property type="entry name" value="dnaq"/>
    <property type="match status" value="1"/>
</dbReference>
<evidence type="ECO:0000256" key="14">
    <source>
        <dbReference type="ARBA" id="ARBA00025483"/>
    </source>
</evidence>
<keyword evidence="13 19" id="KW-0464">Manganese</keyword>
<dbReference type="FunFam" id="3.30.420.10:FF:000012">
    <property type="entry name" value="DNA polymerase III subunit epsilon"/>
    <property type="match status" value="1"/>
</dbReference>
<keyword evidence="23" id="KW-1185">Reference proteome</keyword>
<dbReference type="PANTHER" id="PTHR30231">
    <property type="entry name" value="DNA POLYMERASE III SUBUNIT EPSILON"/>
    <property type="match status" value="1"/>
</dbReference>
<evidence type="ECO:0000313" key="23">
    <source>
        <dbReference type="Proteomes" id="UP000245390"/>
    </source>
</evidence>
<keyword evidence="5 20" id="KW-0548">Nucleotidyltransferase</keyword>
<dbReference type="CDD" id="cd06131">
    <property type="entry name" value="DNA_pol_III_epsilon_Ecoli_like"/>
    <property type="match status" value="1"/>
</dbReference>
<keyword evidence="8 19" id="KW-0479">Metal-binding</keyword>
<comment type="cofactor">
    <cofactor evidence="1 20">
        <name>Mn(2+)</name>
        <dbReference type="ChEBI" id="CHEBI:29035"/>
    </cofactor>
</comment>
<dbReference type="InterPro" id="IPR006309">
    <property type="entry name" value="DnaQ_proteo"/>
</dbReference>
<dbReference type="GO" id="GO:0046872">
    <property type="term" value="F:metal ion binding"/>
    <property type="evidence" value="ECO:0007669"/>
    <property type="project" value="UniProtKB-KW"/>
</dbReference>
<evidence type="ECO:0000256" key="11">
    <source>
        <dbReference type="ARBA" id="ARBA00022842"/>
    </source>
</evidence>
<evidence type="ECO:0000256" key="9">
    <source>
        <dbReference type="ARBA" id="ARBA00022801"/>
    </source>
</evidence>
<feature type="binding site" evidence="18">
    <location>
        <position position="8"/>
    </location>
    <ligand>
        <name>substrate</name>
    </ligand>
</feature>
<dbReference type="GO" id="GO:0003887">
    <property type="term" value="F:DNA-directed DNA polymerase activity"/>
    <property type="evidence" value="ECO:0007669"/>
    <property type="project" value="UniProtKB-KW"/>
</dbReference>
<dbReference type="SMART" id="SM00479">
    <property type="entry name" value="EXOIII"/>
    <property type="match status" value="1"/>
</dbReference>
<dbReference type="Gene3D" id="3.30.420.10">
    <property type="entry name" value="Ribonuclease H-like superfamily/Ribonuclease H"/>
    <property type="match status" value="1"/>
</dbReference>
<feature type="domain" description="Exonuclease" evidence="21">
    <location>
        <begin position="3"/>
        <end position="173"/>
    </location>
</feature>
<proteinExistence type="predicted"/>
<keyword evidence="10 20" id="KW-0269">Exonuclease</keyword>
<evidence type="ECO:0000256" key="1">
    <source>
        <dbReference type="ARBA" id="ARBA00001936"/>
    </source>
</evidence>
<evidence type="ECO:0000259" key="21">
    <source>
        <dbReference type="SMART" id="SM00479"/>
    </source>
</evidence>
<organism evidence="22 23">
    <name type="scientific">Silicimonas algicola</name>
    <dbReference type="NCBI Taxonomy" id="1826607"/>
    <lineage>
        <taxon>Bacteria</taxon>
        <taxon>Pseudomonadati</taxon>
        <taxon>Pseudomonadota</taxon>
        <taxon>Alphaproteobacteria</taxon>
        <taxon>Rhodobacterales</taxon>
        <taxon>Paracoccaceae</taxon>
    </lineage>
</organism>
<comment type="catalytic activity">
    <reaction evidence="16 20">
        <text>DNA(n) + a 2'-deoxyribonucleoside 5'-triphosphate = DNA(n+1) + diphosphate</text>
        <dbReference type="Rhea" id="RHEA:22508"/>
        <dbReference type="Rhea" id="RHEA-COMP:17339"/>
        <dbReference type="Rhea" id="RHEA-COMP:17340"/>
        <dbReference type="ChEBI" id="CHEBI:33019"/>
        <dbReference type="ChEBI" id="CHEBI:61560"/>
        <dbReference type="ChEBI" id="CHEBI:173112"/>
        <dbReference type="EC" id="2.7.7.7"/>
    </reaction>
</comment>
<feature type="binding site" evidence="19">
    <location>
        <position position="8"/>
    </location>
    <ligand>
        <name>a divalent metal cation</name>
        <dbReference type="ChEBI" id="CHEBI:60240"/>
        <label>1</label>
        <note>catalytic</note>
    </ligand>
</feature>
<dbReference type="GO" id="GO:0005829">
    <property type="term" value="C:cytosol"/>
    <property type="evidence" value="ECO:0007669"/>
    <property type="project" value="TreeGrafter"/>
</dbReference>
<feature type="binding site" evidence="18">
    <location>
        <position position="10"/>
    </location>
    <ligand>
        <name>substrate</name>
    </ligand>
</feature>
<dbReference type="GO" id="GO:0045004">
    <property type="term" value="P:DNA replication proofreading"/>
    <property type="evidence" value="ECO:0007669"/>
    <property type="project" value="TreeGrafter"/>
</dbReference>
<dbReference type="NCBIfam" id="NF004316">
    <property type="entry name" value="PRK05711.1"/>
    <property type="match status" value="1"/>
</dbReference>
<keyword evidence="9 20" id="KW-0378">Hydrolase</keyword>
<keyword evidence="11 19" id="KW-0460">Magnesium</keyword>
<dbReference type="InterPro" id="IPR036397">
    <property type="entry name" value="RNaseH_sf"/>
</dbReference>
<dbReference type="AlphaFoldDB" id="A0A316G7C3"/>
<comment type="subunit">
    <text evidence="15 20">DNA polymerase III contains a core (composed of alpha, epsilon and theta chains) that associates with a tau subunit. This core dimerizes to form the POLIII' complex. PolIII' associates with the gamma complex (composed of gamma, delta, delta', psi and chi chains) and with the beta chain to form the complete DNA polymerase III complex.</text>
</comment>
<evidence type="ECO:0000256" key="20">
    <source>
        <dbReference type="RuleBase" id="RU364087"/>
    </source>
</evidence>
<evidence type="ECO:0000256" key="17">
    <source>
        <dbReference type="PIRSR" id="PIRSR606309-1"/>
    </source>
</evidence>
<dbReference type="GO" id="GO:0003677">
    <property type="term" value="F:DNA binding"/>
    <property type="evidence" value="ECO:0007669"/>
    <property type="project" value="InterPro"/>
</dbReference>
<comment type="function">
    <text evidence="14 20">DNA polymerase III is a complex, multichain enzyme responsible for most of the replicative synthesis in bacteria. The epsilon subunit contain the editing function and is a proofreading 3'-5' exonuclease.</text>
</comment>
<dbReference type="SUPFAM" id="SSF53098">
    <property type="entry name" value="Ribonuclease H-like"/>
    <property type="match status" value="1"/>
</dbReference>
<evidence type="ECO:0000256" key="3">
    <source>
        <dbReference type="ARBA" id="ARBA00020352"/>
    </source>
</evidence>
<comment type="cofactor">
    <cofactor evidence="19">
        <name>Mg(2+)</name>
        <dbReference type="ChEBI" id="CHEBI:18420"/>
    </cofactor>
    <cofactor evidence="19">
        <name>Mn(2+)</name>
        <dbReference type="ChEBI" id="CHEBI:29035"/>
    </cofactor>
    <text evidence="19">Binds 2 divalent metal cations. Magnesium or manganese.</text>
</comment>
<dbReference type="GO" id="GO:0008408">
    <property type="term" value="F:3'-5' exonuclease activity"/>
    <property type="evidence" value="ECO:0007669"/>
    <property type="project" value="TreeGrafter"/>
</dbReference>
<evidence type="ECO:0000256" key="13">
    <source>
        <dbReference type="ARBA" id="ARBA00023211"/>
    </source>
</evidence>
<accession>A0A316G7C3</accession>
<evidence type="ECO:0000256" key="15">
    <source>
        <dbReference type="ARBA" id="ARBA00026073"/>
    </source>
</evidence>